<feature type="domain" description="Glucan biosynthesis periplasmic MdoG C-terminal" evidence="7">
    <location>
        <begin position="46"/>
        <end position="524"/>
    </location>
</feature>
<dbReference type="InterPro" id="IPR006311">
    <property type="entry name" value="TAT_signal"/>
</dbReference>
<dbReference type="PROSITE" id="PS51318">
    <property type="entry name" value="TAT"/>
    <property type="match status" value="1"/>
</dbReference>
<dbReference type="GO" id="GO:0030246">
    <property type="term" value="F:carbohydrate binding"/>
    <property type="evidence" value="ECO:0007669"/>
    <property type="project" value="InterPro"/>
</dbReference>
<keyword evidence="9" id="KW-1185">Reference proteome</keyword>
<dbReference type="SUPFAM" id="SSF81296">
    <property type="entry name" value="E set domains"/>
    <property type="match status" value="1"/>
</dbReference>
<accession>A0A1Y6D8X7</accession>
<dbReference type="EMBL" id="FXAM01000001">
    <property type="protein sequence ID" value="SMF96674.1"/>
    <property type="molecule type" value="Genomic_DNA"/>
</dbReference>
<dbReference type="InterPro" id="IPR011013">
    <property type="entry name" value="Gal_mutarotase_sf_dom"/>
</dbReference>
<evidence type="ECO:0000313" key="9">
    <source>
        <dbReference type="Proteomes" id="UP000192923"/>
    </source>
</evidence>
<dbReference type="FunFam" id="2.70.98.10:FF:000001">
    <property type="entry name" value="Glucans biosynthesis protein G"/>
    <property type="match status" value="1"/>
</dbReference>
<comment type="pathway">
    <text evidence="2">Glycan metabolism; osmoregulated periplasmic glucan (OPG) biosynthesis.</text>
</comment>
<comment type="subcellular location">
    <subcellularLocation>
        <location evidence="1">Periplasm</location>
    </subcellularLocation>
</comment>
<dbReference type="InterPro" id="IPR014438">
    <property type="entry name" value="Glucan_biosyn_MdoG/MdoD"/>
</dbReference>
<evidence type="ECO:0000256" key="2">
    <source>
        <dbReference type="ARBA" id="ARBA00005001"/>
    </source>
</evidence>
<comment type="similarity">
    <text evidence="3">Belongs to the OpgD/OpgG family.</text>
</comment>
<dbReference type="Gene3D" id="2.70.98.10">
    <property type="match status" value="1"/>
</dbReference>
<dbReference type="Pfam" id="PF04349">
    <property type="entry name" value="MdoG"/>
    <property type="match status" value="1"/>
</dbReference>
<dbReference type="Proteomes" id="UP000192923">
    <property type="component" value="Unassembled WGS sequence"/>
</dbReference>
<organism evidence="8 9">
    <name type="scientific">Methylomagnum ishizawai</name>
    <dbReference type="NCBI Taxonomy" id="1760988"/>
    <lineage>
        <taxon>Bacteria</taxon>
        <taxon>Pseudomonadati</taxon>
        <taxon>Pseudomonadota</taxon>
        <taxon>Gammaproteobacteria</taxon>
        <taxon>Methylococcales</taxon>
        <taxon>Methylococcaceae</taxon>
        <taxon>Methylomagnum</taxon>
    </lineage>
</organism>
<dbReference type="Gene3D" id="2.60.40.10">
    <property type="entry name" value="Immunoglobulins"/>
    <property type="match status" value="1"/>
</dbReference>
<dbReference type="OrthoDB" id="335750at2"/>
<sequence>MKAPISRRAFLRDTTLLTLAGLVPGPMRNALAAPSAALRLGPALVFSYETLTERAKALAKKPHTPPPRPLPQVVQRIDYEAWGQIRYRTESALFAEGPGLYPATFFHVGQFFQKSVKIHVLENGQAREILYNNDYFVMPKDSIAHKLSDKTGFAGFRLQESRNREDWRTQDWIAFLGASYFRAIGALNQYGLSARGIIVDAAEPKPEEFPDFTEFFIEETDNEGDPVHVYALLDGPSLTGAYHFAIKRTEGVVQDIEAQLFLRKDVGRLGFAPLTSMYWFSETEKRRLEDWRPEVHDSDGLAIWTGGGERLWRPLVNPSYPVTSSFVDKSPKGFGLLQRDRVFEDYLDGVNYERRPSLWVEPLEDWGAGAVQLVELPTDDEIHDNIVAYWRPAEPAKVGNTYRLRYRLHWLADEPYPAAVARCVATRIGRGGQPGKPRPKGVYKFSVEFAGAALDPLWGDTVKAEPVITTSSGTVGGAFMEPIPGTKRWRAIFDLTPQGGEPVELRLYIRGNGDALTETWLYQFRPPAGG</sequence>
<dbReference type="STRING" id="1760988.SAMN02949497_4080"/>
<reference evidence="8 9" key="1">
    <citation type="submission" date="2016-12" db="EMBL/GenBank/DDBJ databases">
        <authorList>
            <person name="Song W.-J."/>
            <person name="Kurnit D.M."/>
        </authorList>
    </citation>
    <scope>NUCLEOTIDE SEQUENCE [LARGE SCALE GENOMIC DNA]</scope>
    <source>
        <strain evidence="8 9">175</strain>
    </source>
</reference>
<dbReference type="UniPathway" id="UPA00637"/>
<dbReference type="PANTHER" id="PTHR30504">
    <property type="entry name" value="GLUCANS BIOSYNTHESIS PROTEIN"/>
    <property type="match status" value="1"/>
</dbReference>
<dbReference type="SUPFAM" id="SSF74650">
    <property type="entry name" value="Galactose mutarotase-like"/>
    <property type="match status" value="1"/>
</dbReference>
<dbReference type="InterPro" id="IPR014756">
    <property type="entry name" value="Ig_E-set"/>
</dbReference>
<dbReference type="GO" id="GO:0030288">
    <property type="term" value="C:outer membrane-bounded periplasmic space"/>
    <property type="evidence" value="ECO:0007669"/>
    <property type="project" value="TreeGrafter"/>
</dbReference>
<dbReference type="InterPro" id="IPR007444">
    <property type="entry name" value="Glucan_biosyn_MdoG_C"/>
</dbReference>
<dbReference type="GO" id="GO:0051274">
    <property type="term" value="P:beta-glucan biosynthetic process"/>
    <property type="evidence" value="ECO:0007669"/>
    <property type="project" value="TreeGrafter"/>
</dbReference>
<evidence type="ECO:0000256" key="6">
    <source>
        <dbReference type="ARBA" id="ARBA00022764"/>
    </source>
</evidence>
<dbReference type="RefSeq" id="WP_085215536.1">
    <property type="nucleotide sequence ID" value="NZ_FXAM01000001.1"/>
</dbReference>
<name>A0A1Y6D8X7_9GAMM</name>
<evidence type="ECO:0000256" key="5">
    <source>
        <dbReference type="ARBA" id="ARBA00022729"/>
    </source>
</evidence>
<proteinExistence type="inferred from homology"/>
<dbReference type="PIRSF" id="PIRSF006281">
    <property type="entry name" value="MdoG"/>
    <property type="match status" value="1"/>
</dbReference>
<evidence type="ECO:0000259" key="7">
    <source>
        <dbReference type="Pfam" id="PF04349"/>
    </source>
</evidence>
<evidence type="ECO:0000313" key="8">
    <source>
        <dbReference type="EMBL" id="SMF96674.1"/>
    </source>
</evidence>
<dbReference type="InterPro" id="IPR014718">
    <property type="entry name" value="GH-type_carb-bd"/>
</dbReference>
<protein>
    <recommendedName>
        <fullName evidence="4">Glucans biosynthesis protein D</fullName>
    </recommendedName>
</protein>
<gene>
    <name evidence="8" type="ORF">SAMN02949497_4080</name>
</gene>
<evidence type="ECO:0000256" key="1">
    <source>
        <dbReference type="ARBA" id="ARBA00004418"/>
    </source>
</evidence>
<evidence type="ECO:0000256" key="4">
    <source>
        <dbReference type="ARBA" id="ARBA00015372"/>
    </source>
</evidence>
<dbReference type="AlphaFoldDB" id="A0A1Y6D8X7"/>
<keyword evidence="5" id="KW-0732">Signal</keyword>
<keyword evidence="6" id="KW-0574">Periplasm</keyword>
<dbReference type="PANTHER" id="PTHR30504:SF3">
    <property type="entry name" value="GLUCANS BIOSYNTHESIS PROTEIN D"/>
    <property type="match status" value="1"/>
</dbReference>
<dbReference type="InterPro" id="IPR013783">
    <property type="entry name" value="Ig-like_fold"/>
</dbReference>
<dbReference type="GO" id="GO:0003824">
    <property type="term" value="F:catalytic activity"/>
    <property type="evidence" value="ECO:0007669"/>
    <property type="project" value="InterPro"/>
</dbReference>
<evidence type="ECO:0000256" key="3">
    <source>
        <dbReference type="ARBA" id="ARBA00009284"/>
    </source>
</evidence>